<evidence type="ECO:0000313" key="3">
    <source>
        <dbReference type="Proteomes" id="UP000298652"/>
    </source>
</evidence>
<name>A0A4U6T3W2_SETVI</name>
<dbReference type="AlphaFoldDB" id="A0A4U6T3W2"/>
<gene>
    <name evidence="2" type="ORF">SEVIR_9G310300v2</name>
</gene>
<proteinExistence type="predicted"/>
<protein>
    <submittedName>
        <fullName evidence="2">Uncharacterized protein</fullName>
    </submittedName>
</protein>
<evidence type="ECO:0000256" key="1">
    <source>
        <dbReference type="SAM" id="MobiDB-lite"/>
    </source>
</evidence>
<keyword evidence="3" id="KW-1185">Reference proteome</keyword>
<dbReference type="EMBL" id="CM016560">
    <property type="protein sequence ID" value="TKV94662.1"/>
    <property type="molecule type" value="Genomic_DNA"/>
</dbReference>
<dbReference type="Proteomes" id="UP000298652">
    <property type="component" value="Chromosome 9"/>
</dbReference>
<evidence type="ECO:0000313" key="2">
    <source>
        <dbReference type="EMBL" id="TKV94662.1"/>
    </source>
</evidence>
<feature type="region of interest" description="Disordered" evidence="1">
    <location>
        <begin position="16"/>
        <end position="49"/>
    </location>
</feature>
<accession>A0A4U6T3W2</accession>
<sequence>MAPVCVARQRLTATPQCPTEKAVHHGGENSPEGAHSHHRPNSSHRFSSPWLAPGRLLPASLARCFSGGSRRALRLRPAYVMHAVAVVISSSHLASPG</sequence>
<reference evidence="2" key="1">
    <citation type="submission" date="2019-03" db="EMBL/GenBank/DDBJ databases">
        <title>WGS assembly of Setaria viridis.</title>
        <authorList>
            <person name="Huang P."/>
            <person name="Jenkins J."/>
            <person name="Grimwood J."/>
            <person name="Barry K."/>
            <person name="Healey A."/>
            <person name="Mamidi S."/>
            <person name="Sreedasyam A."/>
            <person name="Shu S."/>
            <person name="Feldman M."/>
            <person name="Wu J."/>
            <person name="Yu Y."/>
            <person name="Chen C."/>
            <person name="Johnson J."/>
            <person name="Rokhsar D."/>
            <person name="Baxter I."/>
            <person name="Schmutz J."/>
            <person name="Brutnell T."/>
            <person name="Kellogg E."/>
        </authorList>
    </citation>
    <scope>NUCLEOTIDE SEQUENCE [LARGE SCALE GENOMIC DNA]</scope>
</reference>
<dbReference type="Gramene" id="TKV94662">
    <property type="protein sequence ID" value="TKV94662"/>
    <property type="gene ID" value="SEVIR_9G310300v2"/>
</dbReference>
<organism evidence="2 3">
    <name type="scientific">Setaria viridis</name>
    <name type="common">Green bristlegrass</name>
    <name type="synonym">Setaria italica subsp. viridis</name>
    <dbReference type="NCBI Taxonomy" id="4556"/>
    <lineage>
        <taxon>Eukaryota</taxon>
        <taxon>Viridiplantae</taxon>
        <taxon>Streptophyta</taxon>
        <taxon>Embryophyta</taxon>
        <taxon>Tracheophyta</taxon>
        <taxon>Spermatophyta</taxon>
        <taxon>Magnoliopsida</taxon>
        <taxon>Liliopsida</taxon>
        <taxon>Poales</taxon>
        <taxon>Poaceae</taxon>
        <taxon>PACMAD clade</taxon>
        <taxon>Panicoideae</taxon>
        <taxon>Panicodae</taxon>
        <taxon>Paniceae</taxon>
        <taxon>Cenchrinae</taxon>
        <taxon>Setaria</taxon>
    </lineage>
</organism>